<evidence type="ECO:0000313" key="2">
    <source>
        <dbReference type="Proteomes" id="UP001164539"/>
    </source>
</evidence>
<evidence type="ECO:0000313" key="1">
    <source>
        <dbReference type="EMBL" id="KAJ4725395.1"/>
    </source>
</evidence>
<name>A0ACC1YNK6_MELAZ</name>
<reference evidence="1 2" key="1">
    <citation type="journal article" date="2023" name="Science">
        <title>Complex scaffold remodeling in plant triterpene biosynthesis.</title>
        <authorList>
            <person name="De La Pena R."/>
            <person name="Hodgson H."/>
            <person name="Liu J.C."/>
            <person name="Stephenson M.J."/>
            <person name="Martin A.C."/>
            <person name="Owen C."/>
            <person name="Harkess A."/>
            <person name="Leebens-Mack J."/>
            <person name="Jimenez L.E."/>
            <person name="Osbourn A."/>
            <person name="Sattely E.S."/>
        </authorList>
    </citation>
    <scope>NUCLEOTIDE SEQUENCE [LARGE SCALE GENOMIC DNA]</scope>
    <source>
        <strain evidence="2">cv. JPN11</strain>
        <tissue evidence="1">Leaf</tissue>
    </source>
</reference>
<sequence>MAESVVSFVLNNLKSLLEEEYKLLTSVEQEVNEIISELEIIKSFLKDADARAAAAEEEEEGKGNEGVKTWVKQVREQAYRIEDVIDEYILNLSHLPDCSGSLGFLQKVPRYIKKLKLRHQVATEIGSVKSSLDNINRAALKYNFGHRDEESIIRKRNTNDFGVGSLFIEETEVVGIESTKQRLIDWLLNDRLERSVIAVVGEGGLGKTTIAGKVFNNEVVKNRFDCQAWISVGKEYNKRELLSKIIKKFYRLAEQSAPAEISSMDERELITTLREHLQDKSYMILFDDVWKTEFWRDVEYALLENNRSSRIMITTRHMDVANFCKHSAMVEVYELTTLPPKEAWKLFCRKAFGPSSDGTCPPELAGLSREILAKCGGLPLAIVAVGGLLSTKEKVVSEWQRVLNSLGSKLGSDPHLKDCNRVLSEGYSNLPDHLKSCLLYFGLFPESHIIKCSRLIRLWIAEGFVATEQDAEEYLNELIDRSLVQVSERYISGRARRCRVHDLMYEIIIRKSKELGFFGALDEGKSDDDCSKTRRISIHGSTDGFLQRIKDSKARTVVLFNVDKPPETFMSTVVSHFKLMKVLDLEDAPIYYLPEGLGSLFHLRYLSAKNTKVETIPKSIGKLLNLEVLDLMHSLVSELPVEIRNLKKLRYLMVFHYKGGAIIQGGFGSLTYLQKLYYVQANSEILKELRKLKNMRKLGIRLENGNGEDLCSSIAELKKLESLKVDWTSGDKIVDIDSLDSPPPNLQHLFLAGNMKRLPYWIFVLKNLIRVSLESSGLTSDPMSDIQTLPNLLELRLVDTYNYLRLHFEEGWFPKLQILSLLDLKAVKSMVIEEGAMPNLRELKIGPCPRLREIPAGIEHLRNLKFLNFRDMLREVYHMTQDRKWNKVTEHIPEIRVSFKKAEKYYYCTAKYLSSLSHEDFQEFTEELDQRTE</sequence>
<dbReference type="EMBL" id="CM051395">
    <property type="protein sequence ID" value="KAJ4725395.1"/>
    <property type="molecule type" value="Genomic_DNA"/>
</dbReference>
<dbReference type="Proteomes" id="UP001164539">
    <property type="component" value="Chromosome 2"/>
</dbReference>
<protein>
    <submittedName>
        <fullName evidence="1">Disease resistance protein</fullName>
    </submittedName>
</protein>
<proteinExistence type="predicted"/>
<keyword evidence="2" id="KW-1185">Reference proteome</keyword>
<gene>
    <name evidence="1" type="ORF">OWV82_004273</name>
</gene>
<accession>A0ACC1YNK6</accession>
<organism evidence="1 2">
    <name type="scientific">Melia azedarach</name>
    <name type="common">Chinaberry tree</name>
    <dbReference type="NCBI Taxonomy" id="155640"/>
    <lineage>
        <taxon>Eukaryota</taxon>
        <taxon>Viridiplantae</taxon>
        <taxon>Streptophyta</taxon>
        <taxon>Embryophyta</taxon>
        <taxon>Tracheophyta</taxon>
        <taxon>Spermatophyta</taxon>
        <taxon>Magnoliopsida</taxon>
        <taxon>eudicotyledons</taxon>
        <taxon>Gunneridae</taxon>
        <taxon>Pentapetalae</taxon>
        <taxon>rosids</taxon>
        <taxon>malvids</taxon>
        <taxon>Sapindales</taxon>
        <taxon>Meliaceae</taxon>
        <taxon>Melia</taxon>
    </lineage>
</organism>
<comment type="caution">
    <text evidence="1">The sequence shown here is derived from an EMBL/GenBank/DDBJ whole genome shotgun (WGS) entry which is preliminary data.</text>
</comment>